<dbReference type="PANTHER" id="PTHR43854">
    <property type="entry name" value="INDOLEPYRUVATE OXIDOREDUCTASE SUBUNIT IORB"/>
    <property type="match status" value="1"/>
</dbReference>
<name>A0A6I2UHB4_9FIRM</name>
<dbReference type="RefSeq" id="WP_154406565.1">
    <property type="nucleotide sequence ID" value="NZ_VUNR01000007.1"/>
</dbReference>
<dbReference type="InterPro" id="IPR052198">
    <property type="entry name" value="IorB_Oxidoreductase"/>
</dbReference>
<dbReference type="GO" id="GO:0016903">
    <property type="term" value="F:oxidoreductase activity, acting on the aldehyde or oxo group of donors"/>
    <property type="evidence" value="ECO:0007669"/>
    <property type="project" value="InterPro"/>
</dbReference>
<comment type="caution">
    <text evidence="3">The sequence shown here is derived from an EMBL/GenBank/DDBJ whole genome shotgun (WGS) entry which is preliminary data.</text>
</comment>
<dbReference type="EMBL" id="VUNR01000007">
    <property type="protein sequence ID" value="MSU08402.1"/>
    <property type="molecule type" value="Genomic_DNA"/>
</dbReference>
<keyword evidence="4" id="KW-1185">Reference proteome</keyword>
<evidence type="ECO:0000313" key="3">
    <source>
        <dbReference type="EMBL" id="MSU08402.1"/>
    </source>
</evidence>
<dbReference type="InterPro" id="IPR002869">
    <property type="entry name" value="Pyrv_flavodox_OxRed_cen"/>
</dbReference>
<keyword evidence="1" id="KW-0560">Oxidoreductase</keyword>
<dbReference type="Pfam" id="PF01558">
    <property type="entry name" value="POR"/>
    <property type="match status" value="1"/>
</dbReference>
<evidence type="ECO:0000313" key="4">
    <source>
        <dbReference type="Proteomes" id="UP000433181"/>
    </source>
</evidence>
<dbReference type="Proteomes" id="UP000433181">
    <property type="component" value="Unassembled WGS sequence"/>
</dbReference>
<evidence type="ECO:0000256" key="1">
    <source>
        <dbReference type="ARBA" id="ARBA00023002"/>
    </source>
</evidence>
<proteinExistence type="predicted"/>
<evidence type="ECO:0000259" key="2">
    <source>
        <dbReference type="Pfam" id="PF01558"/>
    </source>
</evidence>
<gene>
    <name evidence="3" type="ORF">FYJ84_05305</name>
</gene>
<feature type="domain" description="Pyruvate/ketoisovalerate oxidoreductase catalytic" evidence="2">
    <location>
        <begin position="22"/>
        <end position="200"/>
    </location>
</feature>
<accession>A0A6I2UHB4</accession>
<dbReference type="AlphaFoldDB" id="A0A6I2UHB4"/>
<protein>
    <submittedName>
        <fullName evidence="3">Indolepyruvate oxidoreductase subunit beta</fullName>
    </submittedName>
</protein>
<dbReference type="GeneID" id="96778326"/>
<dbReference type="Gene3D" id="3.40.920.10">
    <property type="entry name" value="Pyruvate-ferredoxin oxidoreductase, PFOR, domain III"/>
    <property type="match status" value="1"/>
</dbReference>
<dbReference type="SUPFAM" id="SSF53323">
    <property type="entry name" value="Pyruvate-ferredoxin oxidoreductase, PFOR, domain III"/>
    <property type="match status" value="1"/>
</dbReference>
<dbReference type="InterPro" id="IPR019752">
    <property type="entry name" value="Pyrv/ketoisovalerate_OxRed_cat"/>
</dbReference>
<keyword evidence="3" id="KW-0670">Pyruvate</keyword>
<organism evidence="3 4">
    <name type="scientific">Anaerovibrio slackiae</name>
    <dbReference type="NCBI Taxonomy" id="2652309"/>
    <lineage>
        <taxon>Bacteria</taxon>
        <taxon>Bacillati</taxon>
        <taxon>Bacillota</taxon>
        <taxon>Negativicutes</taxon>
        <taxon>Selenomonadales</taxon>
        <taxon>Selenomonadaceae</taxon>
        <taxon>Anaerovibrio</taxon>
    </lineage>
</organism>
<sequence>MSKGQEKKGNDESRNIVLCGVGGQGTILASKLISAASMAKGMEVRSAETIGMAQRGGSVFSHIRLGSGAQCPMNAAGTADIILGFEPGETVRMLPYLKKGGMVVVSSRPVMPVTAALAGSNYNGAAMIEYLRAKAGRVVVVDTEKACRELGSGKIVNLLLLGVAAASGQLGLTVEDIRQAVKLKVPAKFHELNFRALEYAEKLAQ</sequence>
<reference evidence="3 4" key="1">
    <citation type="submission" date="2019-08" db="EMBL/GenBank/DDBJ databases">
        <title>In-depth cultivation of the pig gut microbiome towards novel bacterial diversity and tailored functional studies.</title>
        <authorList>
            <person name="Wylensek D."/>
            <person name="Hitch T.C.A."/>
            <person name="Clavel T."/>
        </authorList>
    </citation>
    <scope>NUCLEOTIDE SEQUENCE [LARGE SCALE GENOMIC DNA]</scope>
    <source>
        <strain evidence="3 4">WCA-693-APC-5D-A</strain>
    </source>
</reference>
<dbReference type="PANTHER" id="PTHR43854:SF1">
    <property type="entry name" value="INDOLEPYRUVATE OXIDOREDUCTASE SUBUNIT IORB"/>
    <property type="match status" value="1"/>
</dbReference>